<feature type="transmembrane region" description="Helical" evidence="8">
    <location>
        <begin position="6"/>
        <end position="23"/>
    </location>
</feature>
<keyword evidence="6" id="KW-0406">Ion transport</keyword>
<proteinExistence type="predicted"/>
<dbReference type="InterPro" id="IPR006153">
    <property type="entry name" value="Cation/H_exchanger_TM"/>
</dbReference>
<keyword evidence="2" id="KW-0813">Transport</keyword>
<evidence type="ECO:0000313" key="10">
    <source>
        <dbReference type="EMBL" id="SKB39677.1"/>
    </source>
</evidence>
<keyword evidence="11" id="KW-1185">Reference proteome</keyword>
<evidence type="ECO:0000313" key="11">
    <source>
        <dbReference type="Proteomes" id="UP000189981"/>
    </source>
</evidence>
<dbReference type="AlphaFoldDB" id="A0A1T5AY20"/>
<feature type="transmembrane region" description="Helical" evidence="8">
    <location>
        <begin position="193"/>
        <end position="215"/>
    </location>
</feature>
<evidence type="ECO:0000256" key="6">
    <source>
        <dbReference type="ARBA" id="ARBA00023065"/>
    </source>
</evidence>
<feature type="transmembrane region" description="Helical" evidence="8">
    <location>
        <begin position="320"/>
        <end position="338"/>
    </location>
</feature>
<evidence type="ECO:0000256" key="1">
    <source>
        <dbReference type="ARBA" id="ARBA00004651"/>
    </source>
</evidence>
<reference evidence="11" key="1">
    <citation type="submission" date="2017-02" db="EMBL/GenBank/DDBJ databases">
        <authorList>
            <person name="Varghese N."/>
            <person name="Submissions S."/>
        </authorList>
    </citation>
    <scope>NUCLEOTIDE SEQUENCE [LARGE SCALE GENOMIC DNA]</scope>
    <source>
        <strain evidence="11">DSM 22385</strain>
    </source>
</reference>
<dbReference type="Proteomes" id="UP000189981">
    <property type="component" value="Unassembled WGS sequence"/>
</dbReference>
<feature type="transmembrane region" description="Helical" evidence="8">
    <location>
        <begin position="350"/>
        <end position="369"/>
    </location>
</feature>
<evidence type="ECO:0000256" key="2">
    <source>
        <dbReference type="ARBA" id="ARBA00022448"/>
    </source>
</evidence>
<feature type="transmembrane region" description="Helical" evidence="8">
    <location>
        <begin position="62"/>
        <end position="82"/>
    </location>
</feature>
<dbReference type="STRING" id="572036.SAMN05661099_1106"/>
<feature type="transmembrane region" description="Helical" evidence="8">
    <location>
        <begin position="169"/>
        <end position="186"/>
    </location>
</feature>
<dbReference type="Pfam" id="PF00999">
    <property type="entry name" value="Na_H_Exchanger"/>
    <property type="match status" value="1"/>
</dbReference>
<protein>
    <submittedName>
        <fullName evidence="10">NhaP-type Na+/H+ or K+/H+ antiporter</fullName>
    </submittedName>
</protein>
<comment type="subcellular location">
    <subcellularLocation>
        <location evidence="1">Cell membrane</location>
        <topology evidence="1">Multi-pass membrane protein</topology>
    </subcellularLocation>
</comment>
<feature type="transmembrane region" description="Helical" evidence="8">
    <location>
        <begin position="381"/>
        <end position="406"/>
    </location>
</feature>
<evidence type="ECO:0000256" key="5">
    <source>
        <dbReference type="ARBA" id="ARBA00022989"/>
    </source>
</evidence>
<dbReference type="EMBL" id="FUYR01000001">
    <property type="protein sequence ID" value="SKB39677.1"/>
    <property type="molecule type" value="Genomic_DNA"/>
</dbReference>
<keyword evidence="5 8" id="KW-1133">Transmembrane helix</keyword>
<evidence type="ECO:0000256" key="4">
    <source>
        <dbReference type="ARBA" id="ARBA00022692"/>
    </source>
</evidence>
<dbReference type="RefSeq" id="WP_079701619.1">
    <property type="nucleotide sequence ID" value="NZ_FUYR01000001.1"/>
</dbReference>
<keyword evidence="3" id="KW-0050">Antiport</keyword>
<dbReference type="PANTHER" id="PTHR32507">
    <property type="entry name" value="NA(+)/H(+) ANTIPORTER 1"/>
    <property type="match status" value="1"/>
</dbReference>
<feature type="transmembrane region" description="Helical" evidence="8">
    <location>
        <begin position="30"/>
        <end position="50"/>
    </location>
</feature>
<accession>A0A1T5AY20</accession>
<evidence type="ECO:0000256" key="3">
    <source>
        <dbReference type="ARBA" id="ARBA00022449"/>
    </source>
</evidence>
<feature type="transmembrane region" description="Helical" evidence="8">
    <location>
        <begin position="255"/>
        <end position="273"/>
    </location>
</feature>
<keyword evidence="4 8" id="KW-0812">Transmembrane</keyword>
<feature type="transmembrane region" description="Helical" evidence="8">
    <location>
        <begin position="293"/>
        <end position="314"/>
    </location>
</feature>
<sequence>MNEYFLLLSLVGLAAFGMAWMPAISRITGISYSIIYLAAGVIIYLLFPNLLPKPDVMTNGQLTIRLTELVVIVALMGTGIKIDRSFSLKNWSSPLRLIFVAMIICIAFAALLGYTLLSLNIGSALLLGAALAPTDPVLASDVQVGPPNERIKSETRFSLTAEAGLNDGMAFPFTWLAILFAVSRLGDIEQGNLLSWFGYHLIYKIIAAIAVGYIFGRVVGYLVFKVSAKFPALKTRDGFLAISLTLMVYGVSELLHVYGFVAVFISSITLRHFDKKHDYHDELHSFADQTERLLVAMLLILFGGALVGGILAPLTWQMCLFTFIFLFLIRPGAALLSLAGSDVHVKEKLAISFFGIRGMGSVFYLAFAFQEAFFGNEEELWAIVAFTILISVLIHGMTATPVMNYLKREIPKEKEPD</sequence>
<dbReference type="GO" id="GO:1902600">
    <property type="term" value="P:proton transmembrane transport"/>
    <property type="evidence" value="ECO:0007669"/>
    <property type="project" value="InterPro"/>
</dbReference>
<feature type="transmembrane region" description="Helical" evidence="8">
    <location>
        <begin position="94"/>
        <end position="117"/>
    </location>
</feature>
<evidence type="ECO:0000256" key="8">
    <source>
        <dbReference type="SAM" id="Phobius"/>
    </source>
</evidence>
<organism evidence="10 11">
    <name type="scientific">Daejeonella lutea</name>
    <dbReference type="NCBI Taxonomy" id="572036"/>
    <lineage>
        <taxon>Bacteria</taxon>
        <taxon>Pseudomonadati</taxon>
        <taxon>Bacteroidota</taxon>
        <taxon>Sphingobacteriia</taxon>
        <taxon>Sphingobacteriales</taxon>
        <taxon>Sphingobacteriaceae</taxon>
        <taxon>Daejeonella</taxon>
    </lineage>
</organism>
<evidence type="ECO:0000259" key="9">
    <source>
        <dbReference type="Pfam" id="PF00999"/>
    </source>
</evidence>
<dbReference type="OrthoDB" id="9810860at2"/>
<dbReference type="GO" id="GO:0005886">
    <property type="term" value="C:plasma membrane"/>
    <property type="evidence" value="ECO:0007669"/>
    <property type="project" value="UniProtKB-SubCell"/>
</dbReference>
<gene>
    <name evidence="10" type="ORF">SAMN05661099_1106</name>
</gene>
<dbReference type="PANTHER" id="PTHR32507:SF8">
    <property type="entry name" value="CNH1P"/>
    <property type="match status" value="1"/>
</dbReference>
<keyword evidence="7 8" id="KW-0472">Membrane</keyword>
<name>A0A1T5AY20_9SPHI</name>
<feature type="domain" description="Cation/H+ exchanger transmembrane" evidence="9">
    <location>
        <begin position="20"/>
        <end position="404"/>
    </location>
</feature>
<dbReference type="GO" id="GO:0015297">
    <property type="term" value="F:antiporter activity"/>
    <property type="evidence" value="ECO:0007669"/>
    <property type="project" value="UniProtKB-KW"/>
</dbReference>
<evidence type="ECO:0000256" key="7">
    <source>
        <dbReference type="ARBA" id="ARBA00023136"/>
    </source>
</evidence>